<evidence type="ECO:0000313" key="2">
    <source>
        <dbReference type="Proteomes" id="UP001307889"/>
    </source>
</evidence>
<proteinExistence type="predicted"/>
<name>A0ABN7BGE0_9HEMI</name>
<dbReference type="Proteomes" id="UP001307889">
    <property type="component" value="Chromosome 17"/>
</dbReference>
<organism evidence="1 2">
    <name type="scientific">Nesidiocoris tenuis</name>
    <dbReference type="NCBI Taxonomy" id="355587"/>
    <lineage>
        <taxon>Eukaryota</taxon>
        <taxon>Metazoa</taxon>
        <taxon>Ecdysozoa</taxon>
        <taxon>Arthropoda</taxon>
        <taxon>Hexapoda</taxon>
        <taxon>Insecta</taxon>
        <taxon>Pterygota</taxon>
        <taxon>Neoptera</taxon>
        <taxon>Paraneoptera</taxon>
        <taxon>Hemiptera</taxon>
        <taxon>Heteroptera</taxon>
        <taxon>Panheteroptera</taxon>
        <taxon>Cimicomorpha</taxon>
        <taxon>Miridae</taxon>
        <taxon>Dicyphina</taxon>
        <taxon>Nesidiocoris</taxon>
    </lineage>
</organism>
<sequence length="183" mass="19186">MSSVPTSGSVESVHSWVDEVDSAIVEGALSQDSVDATDDSSFTVATSRKKRIAAKRSVGDAASSAQASSVMNAVTKPGRFSSGLGTLVPSTNTAPFSGTYAQLLHSTHVRQLSKDHSRGAKDSGMCSIIYNFKGSPITRVINLNAMITAVGVTQSIKNLMDAKNVSAFGQLVFKSLILALEFV</sequence>
<accession>A0ABN7BGE0</accession>
<keyword evidence="2" id="KW-1185">Reference proteome</keyword>
<gene>
    <name evidence="1" type="ORF">NTJ_16254</name>
</gene>
<protein>
    <submittedName>
        <fullName evidence="1">Uncharacterized protein</fullName>
    </submittedName>
</protein>
<reference evidence="1 2" key="1">
    <citation type="submission" date="2023-09" db="EMBL/GenBank/DDBJ databases">
        <title>Nesidiocoris tenuis whole genome shotgun sequence.</title>
        <authorList>
            <person name="Shibata T."/>
            <person name="Shimoda M."/>
            <person name="Kobayashi T."/>
            <person name="Uehara T."/>
        </authorList>
    </citation>
    <scope>NUCLEOTIDE SEQUENCE [LARGE SCALE GENOMIC DNA]</scope>
    <source>
        <strain evidence="1 2">Japan</strain>
    </source>
</reference>
<dbReference type="EMBL" id="AP028925">
    <property type="protein sequence ID" value="BET03436.1"/>
    <property type="molecule type" value="Genomic_DNA"/>
</dbReference>
<evidence type="ECO:0000313" key="1">
    <source>
        <dbReference type="EMBL" id="BET03436.1"/>
    </source>
</evidence>